<sequence length="437" mass="49269">MIRFSDVVCGGEKGQFRANAESVGWQGASGATKVQPAAHIRRAEWFEGSLRLLCEDNGATEVLALEGFRDADFDPLWKYLEQTCGVYLKKHKPKAALEEADFDSAMQGIEDAADRVDETVSGSVQKKAKEADLMKKVECVRDGLDQAVSGDKQALSRVFAAGGCERIGRLRLVVDTVQLEVYHTDPRWQHLLSKCATIEAVLKELGTFRQWKPAEGHSESLLRRAMVRELRHRQGEDDEVPPVAETIPSSGHADRGYVAEARVDVPLPSPVPMPAAEEPLPEGEVERVDSEEDVANVFHEEAEPKQVPFKDEEVSDPNSVRADALDQSGGRPLRYTHPNSILEGWVWKRSRILKRWRRRWVVLCPGELMSFKNRGLREPTEVVPAGTVLRVYSADGEVQQARCFCVVVRERNYYMVCDDESQKRAWIQEIEKTLYKR</sequence>
<dbReference type="InterPro" id="IPR011993">
    <property type="entry name" value="PH-like_dom_sf"/>
</dbReference>
<dbReference type="PANTHER" id="PTHR14336">
    <property type="entry name" value="TANDEM PH DOMAIN CONTAINING PROTEIN"/>
    <property type="match status" value="1"/>
</dbReference>
<dbReference type="Gene3D" id="2.30.29.30">
    <property type="entry name" value="Pleckstrin-homology domain (PH domain)/Phosphotyrosine-binding domain (PTB)"/>
    <property type="match status" value="2"/>
</dbReference>
<keyword evidence="2" id="KW-1185">Reference proteome</keyword>
<dbReference type="InterPro" id="IPR035417">
    <property type="entry name" value="SSRP1/POB3_N"/>
</dbReference>
<evidence type="ECO:0000313" key="1">
    <source>
        <dbReference type="EMBL" id="CAK8998352.1"/>
    </source>
</evidence>
<dbReference type="Pfam" id="PF17292">
    <property type="entry name" value="POB3_N"/>
    <property type="match status" value="1"/>
</dbReference>
<comment type="caution">
    <text evidence="1">The sequence shown here is derived from an EMBL/GenBank/DDBJ whole genome shotgun (WGS) entry which is preliminary data.</text>
</comment>
<gene>
    <name evidence="1" type="ORF">SCF082_LOCUS5618</name>
</gene>
<dbReference type="Proteomes" id="UP001642464">
    <property type="component" value="Unassembled WGS sequence"/>
</dbReference>
<proteinExistence type="predicted"/>
<dbReference type="InterPro" id="IPR051707">
    <property type="entry name" value="PI-Interact_SigTrans_Reg"/>
</dbReference>
<reference evidence="1 2" key="1">
    <citation type="submission" date="2024-02" db="EMBL/GenBank/DDBJ databases">
        <authorList>
            <person name="Chen Y."/>
            <person name="Shah S."/>
            <person name="Dougan E. K."/>
            <person name="Thang M."/>
            <person name="Chan C."/>
        </authorList>
    </citation>
    <scope>NUCLEOTIDE SEQUENCE [LARGE SCALE GENOMIC DNA]</scope>
</reference>
<name>A0ABP0I702_9DINO</name>
<dbReference type="SMART" id="SM00233">
    <property type="entry name" value="PH"/>
    <property type="match status" value="1"/>
</dbReference>
<dbReference type="PROSITE" id="PS50003">
    <property type="entry name" value="PH_DOMAIN"/>
    <property type="match status" value="1"/>
</dbReference>
<evidence type="ECO:0000313" key="2">
    <source>
        <dbReference type="Proteomes" id="UP001642464"/>
    </source>
</evidence>
<accession>A0ABP0I702</accession>
<dbReference type="PANTHER" id="PTHR14336:SF8">
    <property type="entry name" value="PROTEIN OPY1"/>
    <property type="match status" value="1"/>
</dbReference>
<dbReference type="EMBL" id="CAXAMM010003047">
    <property type="protein sequence ID" value="CAK8998352.1"/>
    <property type="molecule type" value="Genomic_DNA"/>
</dbReference>
<organism evidence="1 2">
    <name type="scientific">Durusdinium trenchii</name>
    <dbReference type="NCBI Taxonomy" id="1381693"/>
    <lineage>
        <taxon>Eukaryota</taxon>
        <taxon>Sar</taxon>
        <taxon>Alveolata</taxon>
        <taxon>Dinophyceae</taxon>
        <taxon>Suessiales</taxon>
        <taxon>Symbiodiniaceae</taxon>
        <taxon>Durusdinium</taxon>
    </lineage>
</organism>
<protein>
    <submittedName>
        <fullName evidence="1">Pleckstrin homology domain-containing protein 1 (AtPH1)</fullName>
    </submittedName>
</protein>
<dbReference type="Pfam" id="PF00169">
    <property type="entry name" value="PH"/>
    <property type="match status" value="1"/>
</dbReference>
<dbReference type="InterPro" id="IPR001849">
    <property type="entry name" value="PH_domain"/>
</dbReference>
<dbReference type="SUPFAM" id="SSF50729">
    <property type="entry name" value="PH domain-like"/>
    <property type="match status" value="1"/>
</dbReference>